<dbReference type="InterPro" id="IPR016171">
    <property type="entry name" value="Vanillyl_alc_oxidase_C-sub2"/>
</dbReference>
<sequence>MYAVLPVVEQALLPLGARPHWGKCFVAGVRELEPLYPRMADFRALRDRVDPGRVFGNAFVDRTVG</sequence>
<dbReference type="Gene3D" id="1.10.45.10">
    <property type="entry name" value="Vanillyl-alcohol Oxidase, Chain A, domain 4"/>
    <property type="match status" value="1"/>
</dbReference>
<dbReference type="GO" id="GO:0016020">
    <property type="term" value="C:membrane"/>
    <property type="evidence" value="ECO:0007669"/>
    <property type="project" value="InterPro"/>
</dbReference>
<dbReference type="GO" id="GO:0003885">
    <property type="term" value="F:D-arabinono-1,4-lactone oxidase activity"/>
    <property type="evidence" value="ECO:0007669"/>
    <property type="project" value="InterPro"/>
</dbReference>
<accession>A0A512D188</accession>
<proteinExistence type="predicted"/>
<dbReference type="AlphaFoldDB" id="A0A512D188"/>
<dbReference type="EMBL" id="BJYX01000009">
    <property type="protein sequence ID" value="GEO30214.1"/>
    <property type="molecule type" value="Genomic_DNA"/>
</dbReference>
<dbReference type="Proteomes" id="UP000321534">
    <property type="component" value="Unassembled WGS sequence"/>
</dbReference>
<dbReference type="InterPro" id="IPR007173">
    <property type="entry name" value="ALO_C"/>
</dbReference>
<protein>
    <recommendedName>
        <fullName evidence="2">D-arabinono-1,4-lactone oxidase C-terminal domain-containing protein</fullName>
    </recommendedName>
</protein>
<gene>
    <name evidence="3" type="ORF">TAE01_20240</name>
</gene>
<feature type="domain" description="D-arabinono-1,4-lactone oxidase C-terminal" evidence="2">
    <location>
        <begin position="8"/>
        <end position="62"/>
    </location>
</feature>
<evidence type="ECO:0000313" key="4">
    <source>
        <dbReference type="Proteomes" id="UP000321534"/>
    </source>
</evidence>
<name>A0A512D188_9MICO</name>
<evidence type="ECO:0000313" key="3">
    <source>
        <dbReference type="EMBL" id="GEO30214.1"/>
    </source>
</evidence>
<reference evidence="3 4" key="1">
    <citation type="submission" date="2019-07" db="EMBL/GenBank/DDBJ databases">
        <title>Whole genome shotgun sequence of Terrabacter aerolatus NBRC 106305.</title>
        <authorList>
            <person name="Hosoyama A."/>
            <person name="Uohara A."/>
            <person name="Ohji S."/>
            <person name="Ichikawa N."/>
        </authorList>
    </citation>
    <scope>NUCLEOTIDE SEQUENCE [LARGE SCALE GENOMIC DNA]</scope>
    <source>
        <strain evidence="3 4">NBRC 106305</strain>
    </source>
</reference>
<dbReference type="Pfam" id="PF04030">
    <property type="entry name" value="ALO"/>
    <property type="match status" value="1"/>
</dbReference>
<keyword evidence="1" id="KW-0560">Oxidoreductase</keyword>
<keyword evidence="4" id="KW-1185">Reference proteome</keyword>
<evidence type="ECO:0000256" key="1">
    <source>
        <dbReference type="ARBA" id="ARBA00023002"/>
    </source>
</evidence>
<organism evidence="3 4">
    <name type="scientific">Terrabacter aerolatus</name>
    <dbReference type="NCBI Taxonomy" id="422442"/>
    <lineage>
        <taxon>Bacteria</taxon>
        <taxon>Bacillati</taxon>
        <taxon>Actinomycetota</taxon>
        <taxon>Actinomycetes</taxon>
        <taxon>Micrococcales</taxon>
        <taxon>Intrasporangiaceae</taxon>
        <taxon>Terrabacter</taxon>
    </lineage>
</organism>
<evidence type="ECO:0000259" key="2">
    <source>
        <dbReference type="Pfam" id="PF04030"/>
    </source>
</evidence>
<comment type="caution">
    <text evidence="3">The sequence shown here is derived from an EMBL/GenBank/DDBJ whole genome shotgun (WGS) entry which is preliminary data.</text>
</comment>